<proteinExistence type="predicted"/>
<accession>A0AAD9IVG6</accession>
<organism evidence="1 2">
    <name type="scientific">Paralvinella palmiformis</name>
    <dbReference type="NCBI Taxonomy" id="53620"/>
    <lineage>
        <taxon>Eukaryota</taxon>
        <taxon>Metazoa</taxon>
        <taxon>Spiralia</taxon>
        <taxon>Lophotrochozoa</taxon>
        <taxon>Annelida</taxon>
        <taxon>Polychaeta</taxon>
        <taxon>Sedentaria</taxon>
        <taxon>Canalipalpata</taxon>
        <taxon>Terebellida</taxon>
        <taxon>Terebelliformia</taxon>
        <taxon>Alvinellidae</taxon>
        <taxon>Paralvinella</taxon>
    </lineage>
</organism>
<gene>
    <name evidence="1" type="ORF">LSH36_1116g00007</name>
</gene>
<comment type="caution">
    <text evidence="1">The sequence shown here is derived from an EMBL/GenBank/DDBJ whole genome shotgun (WGS) entry which is preliminary data.</text>
</comment>
<evidence type="ECO:0008006" key="3">
    <source>
        <dbReference type="Google" id="ProtNLM"/>
    </source>
</evidence>
<protein>
    <recommendedName>
        <fullName evidence="3">Reverse transcriptase domain-containing protein</fullName>
    </recommendedName>
</protein>
<dbReference type="AlphaFoldDB" id="A0AAD9IVG6"/>
<dbReference type="Proteomes" id="UP001208570">
    <property type="component" value="Unassembled WGS sequence"/>
</dbReference>
<sequence length="117" mass="13219">MHGHAGDTQVYVYNLLDQRIVCLNANIILRLEDYVSDIHTCMSVNKLKLNTNKTEIMLFGISRRLNSGNVQLLSVAGTQVNKNVKTSSFHLRNIGHVRKRLTESSSKQLVQSLQLRA</sequence>
<reference evidence="1" key="1">
    <citation type="journal article" date="2023" name="Mol. Biol. Evol.">
        <title>Third-Generation Sequencing Reveals the Adaptive Role of the Epigenome in Three Deep-Sea Polychaetes.</title>
        <authorList>
            <person name="Perez M."/>
            <person name="Aroh O."/>
            <person name="Sun Y."/>
            <person name="Lan Y."/>
            <person name="Juniper S.K."/>
            <person name="Young C.R."/>
            <person name="Angers B."/>
            <person name="Qian P.Y."/>
        </authorList>
    </citation>
    <scope>NUCLEOTIDE SEQUENCE</scope>
    <source>
        <strain evidence="1">P08H-3</strain>
    </source>
</reference>
<evidence type="ECO:0000313" key="1">
    <source>
        <dbReference type="EMBL" id="KAK2141336.1"/>
    </source>
</evidence>
<evidence type="ECO:0000313" key="2">
    <source>
        <dbReference type="Proteomes" id="UP001208570"/>
    </source>
</evidence>
<keyword evidence="2" id="KW-1185">Reference proteome</keyword>
<dbReference type="EMBL" id="JAODUP010001117">
    <property type="protein sequence ID" value="KAK2141336.1"/>
    <property type="molecule type" value="Genomic_DNA"/>
</dbReference>
<name>A0AAD9IVG6_9ANNE</name>